<dbReference type="RefSeq" id="WP_187065857.1">
    <property type="nucleotide sequence ID" value="NZ_JACRVF010000001.1"/>
</dbReference>
<accession>A0A923N7F9</accession>
<gene>
    <name evidence="1" type="ORF">H8S84_03415</name>
</gene>
<protein>
    <submittedName>
        <fullName evidence="1">Uncharacterized protein</fullName>
    </submittedName>
</protein>
<evidence type="ECO:0000313" key="1">
    <source>
        <dbReference type="EMBL" id="MBC5991880.1"/>
    </source>
</evidence>
<reference evidence="1" key="1">
    <citation type="submission" date="2020-08" db="EMBL/GenBank/DDBJ databases">
        <title>Pontibacter sp. SD6 16S ribosomal RNA gene Genome sequencing and assembly.</title>
        <authorList>
            <person name="Kang M."/>
        </authorList>
    </citation>
    <scope>NUCLEOTIDE SEQUENCE</scope>
    <source>
        <strain evidence="1">SD6</strain>
    </source>
</reference>
<name>A0A923N7F9_9BACT</name>
<organism evidence="1 2">
    <name type="scientific">Pontibacter cellulosilyticus</name>
    <dbReference type="NCBI Taxonomy" id="1720253"/>
    <lineage>
        <taxon>Bacteria</taxon>
        <taxon>Pseudomonadati</taxon>
        <taxon>Bacteroidota</taxon>
        <taxon>Cytophagia</taxon>
        <taxon>Cytophagales</taxon>
        <taxon>Hymenobacteraceae</taxon>
        <taxon>Pontibacter</taxon>
    </lineage>
</organism>
<proteinExistence type="predicted"/>
<dbReference type="Proteomes" id="UP000603640">
    <property type="component" value="Unassembled WGS sequence"/>
</dbReference>
<comment type="caution">
    <text evidence="1">The sequence shown here is derived from an EMBL/GenBank/DDBJ whole genome shotgun (WGS) entry which is preliminary data.</text>
</comment>
<dbReference type="EMBL" id="JACRVF010000001">
    <property type="protein sequence ID" value="MBC5991880.1"/>
    <property type="molecule type" value="Genomic_DNA"/>
</dbReference>
<evidence type="ECO:0000313" key="2">
    <source>
        <dbReference type="Proteomes" id="UP000603640"/>
    </source>
</evidence>
<sequence length="91" mass="10211">MAASNWRDETPGTMVYTGLQYAGHEEQGPEEIRMCSGCMRGNDSYSNNGSASAGVYELEEKRSRNGYSNFISHNYGNIDQRQYTSQRGLDN</sequence>
<keyword evidence="2" id="KW-1185">Reference proteome</keyword>
<dbReference type="AlphaFoldDB" id="A0A923N7F9"/>